<evidence type="ECO:0000256" key="1">
    <source>
        <dbReference type="ARBA" id="ARBA00023125"/>
    </source>
</evidence>
<evidence type="ECO:0000313" key="4">
    <source>
        <dbReference type="EMBL" id="VVE71864.1"/>
    </source>
</evidence>
<dbReference type="Gene3D" id="1.10.150.130">
    <property type="match status" value="1"/>
</dbReference>
<organism evidence="4 5">
    <name type="scientific">Pandoraea anapnoica</name>
    <dbReference type="NCBI Taxonomy" id="2508301"/>
    <lineage>
        <taxon>Bacteria</taxon>
        <taxon>Pseudomonadati</taxon>
        <taxon>Pseudomonadota</taxon>
        <taxon>Betaproteobacteria</taxon>
        <taxon>Burkholderiales</taxon>
        <taxon>Burkholderiaceae</taxon>
        <taxon>Pandoraea</taxon>
    </lineage>
</organism>
<dbReference type="SUPFAM" id="SSF56349">
    <property type="entry name" value="DNA breaking-rejoining enzymes"/>
    <property type="match status" value="1"/>
</dbReference>
<dbReference type="InterPro" id="IPR013762">
    <property type="entry name" value="Integrase-like_cat_sf"/>
</dbReference>
<protein>
    <submittedName>
        <fullName evidence="4">Tyrosine recombinase XerC</fullName>
    </submittedName>
</protein>
<evidence type="ECO:0000256" key="2">
    <source>
        <dbReference type="ARBA" id="ARBA00023172"/>
    </source>
</evidence>
<dbReference type="Proteomes" id="UP000383122">
    <property type="component" value="Unassembled WGS sequence"/>
</dbReference>
<sequence length="201" mass="22363">MVRGLYVQRAPSKRLTLEKAMSRYLADVTPTKRPPTQAGERNRFIPLIAFFGKYSLAAITSDMVAQYRDRCLAGEGRVDSLGNPIPRASNTVRLELALLGHLFTVALKEWGGLGSNPVMNVRRPSPGPGRNRRLDNDESARLLSAVDGHSNPMLGWIVRIALEAGMRSSEIVTLRCGQVDVEKRLVHLVETKNTMPRTRFL</sequence>
<dbReference type="EMBL" id="CABPSP010000014">
    <property type="protein sequence ID" value="VVE71864.1"/>
    <property type="molecule type" value="Genomic_DNA"/>
</dbReference>
<dbReference type="GO" id="GO:0003677">
    <property type="term" value="F:DNA binding"/>
    <property type="evidence" value="ECO:0007669"/>
    <property type="project" value="UniProtKB-KW"/>
</dbReference>
<evidence type="ECO:0000313" key="5">
    <source>
        <dbReference type="Proteomes" id="UP000383122"/>
    </source>
</evidence>
<dbReference type="InterPro" id="IPR010998">
    <property type="entry name" value="Integrase_recombinase_N"/>
</dbReference>
<dbReference type="AlphaFoldDB" id="A0A5E5AE49"/>
<dbReference type="PROSITE" id="PS51898">
    <property type="entry name" value="TYR_RECOMBINASE"/>
    <property type="match status" value="1"/>
</dbReference>
<dbReference type="GO" id="GO:0015074">
    <property type="term" value="P:DNA integration"/>
    <property type="evidence" value="ECO:0007669"/>
    <property type="project" value="InterPro"/>
</dbReference>
<dbReference type="GO" id="GO:0006310">
    <property type="term" value="P:DNA recombination"/>
    <property type="evidence" value="ECO:0007669"/>
    <property type="project" value="UniProtKB-KW"/>
</dbReference>
<accession>A0A5E5AE49</accession>
<feature type="domain" description="Tyr recombinase" evidence="3">
    <location>
        <begin position="129"/>
        <end position="201"/>
    </location>
</feature>
<proteinExistence type="predicted"/>
<keyword evidence="1" id="KW-0238">DNA-binding</keyword>
<keyword evidence="5" id="KW-1185">Reference proteome</keyword>
<dbReference type="InterPro" id="IPR002104">
    <property type="entry name" value="Integrase_catalytic"/>
</dbReference>
<name>A0A5E5AE49_9BURK</name>
<dbReference type="InterPro" id="IPR011010">
    <property type="entry name" value="DNA_brk_join_enz"/>
</dbReference>
<gene>
    <name evidence="4" type="primary">xerC_4</name>
    <name evidence="4" type="ORF">PAN31117_04195</name>
</gene>
<dbReference type="Pfam" id="PF00589">
    <property type="entry name" value="Phage_integrase"/>
    <property type="match status" value="1"/>
</dbReference>
<keyword evidence="2" id="KW-0233">DNA recombination</keyword>
<evidence type="ECO:0000259" key="3">
    <source>
        <dbReference type="PROSITE" id="PS51898"/>
    </source>
</evidence>
<reference evidence="4 5" key="1">
    <citation type="submission" date="2019-08" db="EMBL/GenBank/DDBJ databases">
        <authorList>
            <person name="Peeters C."/>
        </authorList>
    </citation>
    <scope>NUCLEOTIDE SEQUENCE [LARGE SCALE GENOMIC DNA]</scope>
    <source>
        <strain evidence="4 5">LMG 31117</strain>
    </source>
</reference>
<dbReference type="Gene3D" id="1.10.443.10">
    <property type="entry name" value="Intergrase catalytic core"/>
    <property type="match status" value="1"/>
</dbReference>